<dbReference type="EMBL" id="BNAH01000021">
    <property type="protein sequence ID" value="GHF02632.1"/>
    <property type="molecule type" value="Genomic_DNA"/>
</dbReference>
<keyword evidence="2" id="KW-1185">Reference proteome</keyword>
<protein>
    <recommendedName>
        <fullName evidence="3">WYL domain-containing protein</fullName>
    </recommendedName>
</protein>
<comment type="caution">
    <text evidence="1">The sequence shown here is derived from an EMBL/GenBank/DDBJ whole genome shotgun (WGS) entry which is preliminary data.</text>
</comment>
<accession>A0ABQ3J783</accession>
<dbReference type="Proteomes" id="UP000626370">
    <property type="component" value="Unassembled WGS sequence"/>
</dbReference>
<evidence type="ECO:0000313" key="1">
    <source>
        <dbReference type="EMBL" id="GHF02632.1"/>
    </source>
</evidence>
<sequence>MSQLSVVRIMKAVNSEFRSALMRSIDVGEQKAVKIRDLIENRLAGYRKESQESFDSFKKNAYRIITPMLSDDGDGLIRIKKGNAYIYYWSSQEDKDAALEQFEMSEERALAFSFIKEYLPELIPPHIYCSLQTEFKKAEEVLHQSDLTKYFSKIDFNPLGYDIHSQLDHDYISKEQLSAWQFVFDCTFNENCFSCCYESIHENYNAKQLIISPQRIVLLNHQLKVLGYEHSTKSTRYFQITKLSALTKSTESFVELAKTDYESVEKFSAICHSWVKNYFESTSLSTRAKFTPLLTQDCWLMETELSFPVHFNCNEPDPFFVANYLGMFADSILVQQPTFLRKEMQRRANRLANIYNDPANAEKSISSSPHVMAKKL</sequence>
<proteinExistence type="predicted"/>
<evidence type="ECO:0008006" key="3">
    <source>
        <dbReference type="Google" id="ProtNLM"/>
    </source>
</evidence>
<evidence type="ECO:0000313" key="2">
    <source>
        <dbReference type="Proteomes" id="UP000626370"/>
    </source>
</evidence>
<name>A0ABQ3J783_9GAMM</name>
<organism evidence="1 2">
    <name type="scientific">Thalassotalea profundi</name>
    <dbReference type="NCBI Taxonomy" id="2036687"/>
    <lineage>
        <taxon>Bacteria</taxon>
        <taxon>Pseudomonadati</taxon>
        <taxon>Pseudomonadota</taxon>
        <taxon>Gammaproteobacteria</taxon>
        <taxon>Alteromonadales</taxon>
        <taxon>Colwelliaceae</taxon>
        <taxon>Thalassotalea</taxon>
    </lineage>
</organism>
<reference evidence="2" key="1">
    <citation type="journal article" date="2019" name="Int. J. Syst. Evol. Microbiol.">
        <title>The Global Catalogue of Microorganisms (GCM) 10K type strain sequencing project: providing services to taxonomists for standard genome sequencing and annotation.</title>
        <authorList>
            <consortium name="The Broad Institute Genomics Platform"/>
            <consortium name="The Broad Institute Genome Sequencing Center for Infectious Disease"/>
            <person name="Wu L."/>
            <person name="Ma J."/>
        </authorList>
    </citation>
    <scope>NUCLEOTIDE SEQUENCE [LARGE SCALE GENOMIC DNA]</scope>
    <source>
        <strain evidence="2">CGMCC 1.15922</strain>
    </source>
</reference>
<gene>
    <name evidence="1" type="ORF">GCM10011501_34980</name>
</gene>